<evidence type="ECO:0000256" key="4">
    <source>
        <dbReference type="ARBA" id="ARBA00012744"/>
    </source>
</evidence>
<dbReference type="SMART" id="SM01217">
    <property type="entry name" value="Fn3_like"/>
    <property type="match status" value="1"/>
</dbReference>
<dbReference type="Proteomes" id="UP001140560">
    <property type="component" value="Unassembled WGS sequence"/>
</dbReference>
<dbReference type="PANTHER" id="PTHR42715:SF29">
    <property type="entry name" value="BETA-GLUCOSIDASE A-RELATED"/>
    <property type="match status" value="1"/>
</dbReference>
<dbReference type="InterPro" id="IPR013783">
    <property type="entry name" value="Ig-like_fold"/>
</dbReference>
<dbReference type="InterPro" id="IPR002772">
    <property type="entry name" value="Glyco_hydro_3_C"/>
</dbReference>
<evidence type="ECO:0000313" key="13">
    <source>
        <dbReference type="Proteomes" id="UP001140560"/>
    </source>
</evidence>
<keyword evidence="10" id="KW-0624">Polysaccharide degradation</keyword>
<dbReference type="InterPro" id="IPR001764">
    <property type="entry name" value="Glyco_hydro_3_N"/>
</dbReference>
<accession>A0A9W8XY34</accession>
<reference evidence="12" key="1">
    <citation type="submission" date="2022-10" db="EMBL/GenBank/DDBJ databases">
        <title>Tapping the CABI collections for fungal endophytes: first genome assemblies for Collariella, Neodidymelliopsis, Ascochyta clinopodiicola, Didymella pomorum, Didymosphaeria variabile, Neocosmospora piperis and Neocucurbitaria cava.</title>
        <authorList>
            <person name="Hill R."/>
        </authorList>
    </citation>
    <scope>NUCLEOTIDE SEQUENCE</scope>
    <source>
        <strain evidence="12">IMI 356814</strain>
    </source>
</reference>
<dbReference type="FunFam" id="3.40.50.1700:FF:000003">
    <property type="entry name" value="Probable beta-glucosidase"/>
    <property type="match status" value="1"/>
</dbReference>
<comment type="catalytic activity">
    <reaction evidence="1">
        <text>Hydrolysis of terminal, non-reducing beta-D-glucosyl residues with release of beta-D-glucose.</text>
        <dbReference type="EC" id="3.2.1.21"/>
    </reaction>
</comment>
<keyword evidence="8" id="KW-0119">Carbohydrate metabolism</keyword>
<keyword evidence="7" id="KW-0325">Glycoprotein</keyword>
<dbReference type="InterPro" id="IPR036962">
    <property type="entry name" value="Glyco_hydro_3_N_sf"/>
</dbReference>
<comment type="caution">
    <text evidence="12">The sequence shown here is derived from an EMBL/GenBank/DDBJ whole genome shotgun (WGS) entry which is preliminary data.</text>
</comment>
<evidence type="ECO:0000256" key="7">
    <source>
        <dbReference type="ARBA" id="ARBA00023180"/>
    </source>
</evidence>
<dbReference type="OrthoDB" id="416222at2759"/>
<dbReference type="Gene3D" id="2.60.40.10">
    <property type="entry name" value="Immunoglobulins"/>
    <property type="match status" value="1"/>
</dbReference>
<name>A0A9W8XY34_9PLEO</name>
<dbReference type="PANTHER" id="PTHR42715">
    <property type="entry name" value="BETA-GLUCOSIDASE"/>
    <property type="match status" value="1"/>
</dbReference>
<dbReference type="AlphaFoldDB" id="A0A9W8XY34"/>
<dbReference type="FunFam" id="2.60.40.10:FF:001391">
    <property type="entry name" value="Beta-glucosidase"/>
    <property type="match status" value="1"/>
</dbReference>
<keyword evidence="9" id="KW-0326">Glycosidase</keyword>
<gene>
    <name evidence="12" type="ORF">N0V83_010978</name>
</gene>
<comment type="similarity">
    <text evidence="3">Belongs to the glycosyl hydrolase 3 family.</text>
</comment>
<dbReference type="EC" id="3.2.1.21" evidence="4"/>
<dbReference type="PRINTS" id="PR00133">
    <property type="entry name" value="GLHYDRLASE3"/>
</dbReference>
<dbReference type="FunFam" id="3.20.20.300:FF:000002">
    <property type="entry name" value="Probable beta-glucosidase"/>
    <property type="match status" value="1"/>
</dbReference>
<dbReference type="GO" id="GO:0008422">
    <property type="term" value="F:beta-glucosidase activity"/>
    <property type="evidence" value="ECO:0007669"/>
    <property type="project" value="UniProtKB-EC"/>
</dbReference>
<evidence type="ECO:0000256" key="9">
    <source>
        <dbReference type="ARBA" id="ARBA00023295"/>
    </source>
</evidence>
<proteinExistence type="inferred from homology"/>
<evidence type="ECO:0000313" key="12">
    <source>
        <dbReference type="EMBL" id="KAJ4362036.1"/>
    </source>
</evidence>
<sequence length="1070" mass="116209">MAGDVSGTTVIRTTFLLEQSTRDYLRYIVGLTAELVAYWRDRVLGAMVTTRLLKTTAGNKQRETTSKEFLSTSLGRIENYCRDIANGGEAGWTMKYAAAGDGSRVITSNPQISDVQTGSPRAREATHQSLQEEYRMKERYCVYKEVLLLWSNAADAPPEVDQVTEASKYRYMWAFTARWRKLRALLHQVAEGTVGGDQQGFCSYPHNEAREAARGGRGRHAKGRVTGEAAAHVVASLVRIKAPWIEGTGDWAAAYAKAQAFVSQLTLLEKVNLTTGTGWESEACVGTVGSIPRLGFRSLCMQDSPLGVRFADYVSAFPAGGTVAASWDRGEFYRRGYQMGQEHRGKGVDVQLGPVVGPLGRNPKGGRNWEGFSPDPVLAGIAVGDTIRGIQDAGVIACTKHYIMNEQEHFRSPGSFEDFGFVDAVSSNLDDKTLHELYLWPFADAVRAGTGSIMCSYNKINNSQACQNSYLQNYILKGELGFQGFIMSDWDAQHSGVASTLAGLDMTMPGDTDFNSGLSFWGPNLTLSIINGTVPQWRLDDAALRIMTAYYYVGRDTASVPVNFNSWTRDTYGNSHFYGEAGYGLINQHVDVRGDHFRSIRSTAAKSTVLLKNSGVLPLKGTEKWTAVFGNDAADAEYGPNGCADRGCDNGTLAMGWGSGTADFPYLITPLDAIKSEVASNGGVVQSVTDNWAYSQIQSMATQASVSIVFVNADSGEGYITVDGNMGDRNNLTLWQDGEALIKNVSASCNNTIVVIHSPGPVLVNSFYDSENITAILWAGLPGQESGNAIADILYGRVNPGGKLPFTIGSDASEYGPDLIYEPTNGHDSPQDNFEEGIFIDYRAFDKQNITPVYEFGFGLSYTTFNYSNINVAKVQAGEYTPTTGQTKAAPTLGNYSTDPADYQWPAGLTYVDTYIYPYLNSTDLSKAAMDPEYGLNYTWPEGATDGSPQARIPAGGAPGGNPQLWDVLFTVEATITNSGSLPGDEVVQLYVSLGGPDDAKVVLRGFDRLSIGAGQSTTFHADITRRDVSNWDTASQNWVITEYPKKVYVGASSRNLALDADLDLSDYQS</sequence>
<comment type="pathway">
    <text evidence="2">Glycan metabolism; cellulose degradation.</text>
</comment>
<evidence type="ECO:0000256" key="5">
    <source>
        <dbReference type="ARBA" id="ARBA00022729"/>
    </source>
</evidence>
<dbReference type="InterPro" id="IPR026891">
    <property type="entry name" value="Fn3-like"/>
</dbReference>
<feature type="domain" description="Fibronectin type III-like" evidence="11">
    <location>
        <begin position="986"/>
        <end position="1054"/>
    </location>
</feature>
<evidence type="ECO:0000256" key="10">
    <source>
        <dbReference type="ARBA" id="ARBA00023326"/>
    </source>
</evidence>
<evidence type="ECO:0000256" key="3">
    <source>
        <dbReference type="ARBA" id="ARBA00005336"/>
    </source>
</evidence>
<protein>
    <recommendedName>
        <fullName evidence="4">beta-glucosidase</fullName>
        <ecNumber evidence="4">3.2.1.21</ecNumber>
    </recommendedName>
</protein>
<keyword evidence="5" id="KW-0732">Signal</keyword>
<evidence type="ECO:0000256" key="1">
    <source>
        <dbReference type="ARBA" id="ARBA00000448"/>
    </source>
</evidence>
<keyword evidence="13" id="KW-1185">Reference proteome</keyword>
<dbReference type="GO" id="GO:0009251">
    <property type="term" value="P:glucan catabolic process"/>
    <property type="evidence" value="ECO:0007669"/>
    <property type="project" value="TreeGrafter"/>
</dbReference>
<dbReference type="SUPFAM" id="SSF51445">
    <property type="entry name" value="(Trans)glycosidases"/>
    <property type="match status" value="1"/>
</dbReference>
<evidence type="ECO:0000256" key="8">
    <source>
        <dbReference type="ARBA" id="ARBA00023277"/>
    </source>
</evidence>
<evidence type="ECO:0000256" key="6">
    <source>
        <dbReference type="ARBA" id="ARBA00022801"/>
    </source>
</evidence>
<dbReference type="Gene3D" id="3.20.20.300">
    <property type="entry name" value="Glycoside hydrolase, family 3, N-terminal domain"/>
    <property type="match status" value="1"/>
</dbReference>
<dbReference type="Pfam" id="PF01915">
    <property type="entry name" value="Glyco_hydro_3_C"/>
    <property type="match status" value="1"/>
</dbReference>
<evidence type="ECO:0000259" key="11">
    <source>
        <dbReference type="SMART" id="SM01217"/>
    </source>
</evidence>
<dbReference type="Gene3D" id="3.40.50.1700">
    <property type="entry name" value="Glycoside hydrolase family 3 C-terminal domain"/>
    <property type="match status" value="1"/>
</dbReference>
<dbReference type="SUPFAM" id="SSF52279">
    <property type="entry name" value="Beta-D-glucan exohydrolase, C-terminal domain"/>
    <property type="match status" value="1"/>
</dbReference>
<dbReference type="Pfam" id="PF00933">
    <property type="entry name" value="Glyco_hydro_3"/>
    <property type="match status" value="1"/>
</dbReference>
<dbReference type="InterPro" id="IPR017853">
    <property type="entry name" value="GH"/>
</dbReference>
<organism evidence="12 13">
    <name type="scientific">Neocucurbitaria cava</name>
    <dbReference type="NCBI Taxonomy" id="798079"/>
    <lineage>
        <taxon>Eukaryota</taxon>
        <taxon>Fungi</taxon>
        <taxon>Dikarya</taxon>
        <taxon>Ascomycota</taxon>
        <taxon>Pezizomycotina</taxon>
        <taxon>Dothideomycetes</taxon>
        <taxon>Pleosporomycetidae</taxon>
        <taxon>Pleosporales</taxon>
        <taxon>Pleosporineae</taxon>
        <taxon>Cucurbitariaceae</taxon>
        <taxon>Neocucurbitaria</taxon>
    </lineage>
</organism>
<dbReference type="Pfam" id="PF14310">
    <property type="entry name" value="Fn3-like"/>
    <property type="match status" value="1"/>
</dbReference>
<evidence type="ECO:0000256" key="2">
    <source>
        <dbReference type="ARBA" id="ARBA00004987"/>
    </source>
</evidence>
<keyword evidence="6" id="KW-0378">Hydrolase</keyword>
<dbReference type="InterPro" id="IPR050288">
    <property type="entry name" value="Cellulose_deg_GH3"/>
</dbReference>
<dbReference type="InterPro" id="IPR036881">
    <property type="entry name" value="Glyco_hydro_3_C_sf"/>
</dbReference>
<dbReference type="EMBL" id="JAPEUY010000022">
    <property type="protein sequence ID" value="KAJ4362036.1"/>
    <property type="molecule type" value="Genomic_DNA"/>
</dbReference>